<accession>A0A2H1J7Q1</accession>
<dbReference type="AlphaFoldDB" id="A0A2H1J7Q1"/>
<name>A0A2H1J7Q1_BREAU</name>
<keyword evidence="1" id="KW-0269">Exonuclease</keyword>
<organism evidence="1 2">
    <name type="scientific">Brevibacterium aurantiacum</name>
    <dbReference type="NCBI Taxonomy" id="273384"/>
    <lineage>
        <taxon>Bacteria</taxon>
        <taxon>Bacillati</taxon>
        <taxon>Actinomycetota</taxon>
        <taxon>Actinomycetes</taxon>
        <taxon>Micrococcales</taxon>
        <taxon>Brevibacteriaceae</taxon>
        <taxon>Brevibacterium</taxon>
    </lineage>
</organism>
<dbReference type="GO" id="GO:0004519">
    <property type="term" value="F:endonuclease activity"/>
    <property type="evidence" value="ECO:0007669"/>
    <property type="project" value="UniProtKB-KW"/>
</dbReference>
<dbReference type="GO" id="GO:0004527">
    <property type="term" value="F:exonuclease activity"/>
    <property type="evidence" value="ECO:0007669"/>
    <property type="project" value="UniProtKB-KW"/>
</dbReference>
<gene>
    <name evidence="1" type="ORF">BAURA86_01393</name>
</gene>
<dbReference type="Proteomes" id="UP000234300">
    <property type="component" value="Unassembled WGS sequence"/>
</dbReference>
<keyword evidence="1" id="KW-0378">Hydrolase</keyword>
<evidence type="ECO:0000313" key="2">
    <source>
        <dbReference type="Proteomes" id="UP000234300"/>
    </source>
</evidence>
<keyword evidence="1" id="KW-0255">Endonuclease</keyword>
<dbReference type="InterPro" id="IPR036691">
    <property type="entry name" value="Endo/exonu/phosph_ase_sf"/>
</dbReference>
<dbReference type="RefSeq" id="WP_101556691.1">
    <property type="nucleotide sequence ID" value="NZ_FXZI01000003.1"/>
</dbReference>
<reference evidence="1 2" key="1">
    <citation type="submission" date="2017-03" db="EMBL/GenBank/DDBJ databases">
        <authorList>
            <person name="Afonso C.L."/>
            <person name="Miller P.J."/>
            <person name="Scott M.A."/>
            <person name="Spackman E."/>
            <person name="Goraichik I."/>
            <person name="Dimitrov K.M."/>
            <person name="Suarez D.L."/>
            <person name="Swayne D.E."/>
        </authorList>
    </citation>
    <scope>NUCLEOTIDE SEQUENCE [LARGE SCALE GENOMIC DNA]</scope>
    <source>
        <strain evidence="2">8(6)</strain>
    </source>
</reference>
<keyword evidence="1" id="KW-0540">Nuclease</keyword>
<dbReference type="SUPFAM" id="SSF56219">
    <property type="entry name" value="DNase I-like"/>
    <property type="match status" value="1"/>
</dbReference>
<protein>
    <submittedName>
        <fullName evidence="1">Endonuclease/Exonuclease/phosphatase family protein</fullName>
    </submittedName>
</protein>
<dbReference type="Gene3D" id="3.60.10.10">
    <property type="entry name" value="Endonuclease/exonuclease/phosphatase"/>
    <property type="match status" value="1"/>
</dbReference>
<proteinExistence type="predicted"/>
<sequence length="326" mass="35554">MTTALTATFWNVAELGDTTKQSHVRLTHVLNQAFDEPWDVIGLIAVRRSARPALEAAAKQHHYEVVATPRAYWDASGSRESHTVMLVRRDLHVLKTAAEQITEPRRIGREPDDSARTRKQLLLGAAGVAVDAGDAAMAVVCIYTPYDKQIGLRGLPESSADFQCGPTNHPATPALGGFKDDICAEEAVKWANSFQHSAAADGVIVGGDWNALSDPAFQDRRDDIAQSGTDASGRAWTQLLQERVDPIPTYSYGHRLNRARRFIDQAYVRLPDGFEGKLGVAPPQKIARSKVRLGFASDHAQLRVEARRVVDSPSARETAATPLSAT</sequence>
<dbReference type="EMBL" id="FXZI01000003">
    <property type="protein sequence ID" value="SMX83358.1"/>
    <property type="molecule type" value="Genomic_DNA"/>
</dbReference>
<evidence type="ECO:0000313" key="1">
    <source>
        <dbReference type="EMBL" id="SMX83358.1"/>
    </source>
</evidence>